<dbReference type="Gene3D" id="3.30.70.270">
    <property type="match status" value="1"/>
</dbReference>
<dbReference type="InterPro" id="IPR000014">
    <property type="entry name" value="PAS"/>
</dbReference>
<dbReference type="Gene3D" id="3.20.20.450">
    <property type="entry name" value="EAL domain"/>
    <property type="match status" value="1"/>
</dbReference>
<dbReference type="NCBIfam" id="TIGR00254">
    <property type="entry name" value="GGDEF"/>
    <property type="match status" value="1"/>
</dbReference>
<dbReference type="SUPFAM" id="SSF141868">
    <property type="entry name" value="EAL domain-like"/>
    <property type="match status" value="1"/>
</dbReference>
<dbReference type="CDD" id="cd00130">
    <property type="entry name" value="PAS"/>
    <property type="match status" value="2"/>
</dbReference>
<dbReference type="InterPro" id="IPR001633">
    <property type="entry name" value="EAL_dom"/>
</dbReference>
<feature type="domain" description="GGDEF" evidence="4">
    <location>
        <begin position="523"/>
        <end position="656"/>
    </location>
</feature>
<accession>A0A7W7V6J7</accession>
<feature type="domain" description="PAC" evidence="2">
    <location>
        <begin position="187"/>
        <end position="240"/>
    </location>
</feature>
<dbReference type="InterPro" id="IPR035965">
    <property type="entry name" value="PAS-like_dom_sf"/>
</dbReference>
<evidence type="ECO:0000259" key="4">
    <source>
        <dbReference type="PROSITE" id="PS50887"/>
    </source>
</evidence>
<comment type="caution">
    <text evidence="5">The sequence shown here is derived from an EMBL/GenBank/DDBJ whole genome shotgun (WGS) entry which is preliminary data.</text>
</comment>
<evidence type="ECO:0000313" key="5">
    <source>
        <dbReference type="EMBL" id="MBB5014174.1"/>
    </source>
</evidence>
<dbReference type="InterPro" id="IPR052155">
    <property type="entry name" value="Biofilm_reg_signaling"/>
</dbReference>
<dbReference type="InterPro" id="IPR000160">
    <property type="entry name" value="GGDEF_dom"/>
</dbReference>
<dbReference type="InterPro" id="IPR043128">
    <property type="entry name" value="Rev_trsase/Diguanyl_cyclase"/>
</dbReference>
<dbReference type="InterPro" id="IPR000700">
    <property type="entry name" value="PAS-assoc_C"/>
</dbReference>
<dbReference type="AlphaFoldDB" id="A0A7W7V6J7"/>
<dbReference type="InterPro" id="IPR035919">
    <property type="entry name" value="EAL_sf"/>
</dbReference>
<dbReference type="SMART" id="SM00052">
    <property type="entry name" value="EAL"/>
    <property type="match status" value="1"/>
</dbReference>
<dbReference type="Gene3D" id="2.10.70.100">
    <property type="match status" value="1"/>
</dbReference>
<sequence>MDSRLVASPERRLPEQALVALDLCGRPALASPHAQPLLLPEVMAELRPAIGAAMAQLRAHPERIVHWKQPSALGPLECRLLGARDDAGQPRGFLLSVAPATAGGSTRDAVVHGRWDEAVEHLEDGLWDWDAESGCVRRSPRWLSMLGYGEGELGPALDEVFALIHPDDRAGLRIQLDRLLAGGVTHYVSEHRLRHRDGSWRWILDRGKVVAWRPDGRPQRVVGTQTDITAYKALQERLSESELLLKEAQRVAQVGSWAWEADSGRVWWSEEMFRIAALPPEHGAPTLEQQRALYPAESYARLREALGRLLHRGEPCDLELDLHRGDGELRQLVVRAERLCDAGGRVVRLLGVVQDVTEQRRAHEAMRWQSELLNRISAMGRIGGFEFDLDSGLVHFTDQACRIHGLPAGEAIALEQLRALYDPNTREAIDGAIRAFREPGQSIELSGALTTPDGRRVWVQVVGELEHRDGRPRRITGLIRDITVEREADERIRRLAHYDSLTGLPTRAAFRQQALEAVAASEDGLALLFIDLDRFKLVNEAMGHLVGDELLQAMAERLRGCVPGSGMIGRHGGDEFLVLLRGIQQPDDAAAVAQRIIDALSQPLTVAGHELQVGCSVGIALSGPRGADLDELLRAADAAMSRAKDAGRNTYQFHDVAQFERVQRRIRIERQLRGALERGEFSLAYQPAVSLRDGRVLGIEALLRWRPAGGLRCGPDEFVPIAEETGEIVRIGDWVLAEACRQARAWDRAGLRFGHLAVNASAVQMRDPQFAARVIALCAEAGWPTERLELEITESSMMIDSEALRSGLALLESHGVRLAVDDFGTGFSNLQYLHRFPVSHLKIDRAFTWSMLEDPAVAELTQAIVTLGHALGLRVVGEGVETEAMAELLRGQGCDEAQGYLYARPLSADALTAWLRERG</sequence>
<dbReference type="Pfam" id="PF08448">
    <property type="entry name" value="PAS_4"/>
    <property type="match status" value="1"/>
</dbReference>
<dbReference type="InterPro" id="IPR013656">
    <property type="entry name" value="PAS_4"/>
</dbReference>
<dbReference type="InterPro" id="IPR029787">
    <property type="entry name" value="Nucleotide_cyclase"/>
</dbReference>
<dbReference type="Pfam" id="PF00990">
    <property type="entry name" value="GGDEF"/>
    <property type="match status" value="1"/>
</dbReference>
<feature type="domain" description="EAL" evidence="3">
    <location>
        <begin position="665"/>
        <end position="919"/>
    </location>
</feature>
<dbReference type="PROSITE" id="PS50883">
    <property type="entry name" value="EAL"/>
    <property type="match status" value="1"/>
</dbReference>
<dbReference type="SUPFAM" id="SSF55785">
    <property type="entry name" value="PYP-like sensor domain (PAS domain)"/>
    <property type="match status" value="3"/>
</dbReference>
<organism evidence="5 6">
    <name type="scientific">Rehaibacterium terrae</name>
    <dbReference type="NCBI Taxonomy" id="1341696"/>
    <lineage>
        <taxon>Bacteria</taxon>
        <taxon>Pseudomonadati</taxon>
        <taxon>Pseudomonadota</taxon>
        <taxon>Gammaproteobacteria</taxon>
        <taxon>Lysobacterales</taxon>
        <taxon>Lysobacteraceae</taxon>
        <taxon>Rehaibacterium</taxon>
    </lineage>
</organism>
<evidence type="ECO:0000313" key="6">
    <source>
        <dbReference type="Proteomes" id="UP000519004"/>
    </source>
</evidence>
<dbReference type="Pfam" id="PF13426">
    <property type="entry name" value="PAS_9"/>
    <property type="match status" value="1"/>
</dbReference>
<feature type="domain" description="PAC" evidence="2">
    <location>
        <begin position="316"/>
        <end position="368"/>
    </location>
</feature>
<dbReference type="PANTHER" id="PTHR44757:SF2">
    <property type="entry name" value="BIOFILM ARCHITECTURE MAINTENANCE PROTEIN MBAA"/>
    <property type="match status" value="1"/>
</dbReference>
<dbReference type="NCBIfam" id="TIGR00229">
    <property type="entry name" value="sensory_box"/>
    <property type="match status" value="2"/>
</dbReference>
<evidence type="ECO:0000259" key="2">
    <source>
        <dbReference type="PROSITE" id="PS50113"/>
    </source>
</evidence>
<dbReference type="PROSITE" id="PS50113">
    <property type="entry name" value="PAC"/>
    <property type="match status" value="3"/>
</dbReference>
<dbReference type="SUPFAM" id="SSF55073">
    <property type="entry name" value="Nucleotide cyclase"/>
    <property type="match status" value="1"/>
</dbReference>
<dbReference type="Gene3D" id="3.30.450.20">
    <property type="entry name" value="PAS domain"/>
    <property type="match status" value="3"/>
</dbReference>
<dbReference type="Proteomes" id="UP000519004">
    <property type="component" value="Unassembled WGS sequence"/>
</dbReference>
<reference evidence="5 6" key="1">
    <citation type="submission" date="2020-08" db="EMBL/GenBank/DDBJ databases">
        <title>Genomic Encyclopedia of Type Strains, Phase IV (KMG-IV): sequencing the most valuable type-strain genomes for metagenomic binning, comparative biology and taxonomic classification.</title>
        <authorList>
            <person name="Goeker M."/>
        </authorList>
    </citation>
    <scope>NUCLEOTIDE SEQUENCE [LARGE SCALE GENOMIC DNA]</scope>
    <source>
        <strain evidence="5 6">DSM 25897</strain>
    </source>
</reference>
<evidence type="ECO:0000259" key="3">
    <source>
        <dbReference type="PROSITE" id="PS50883"/>
    </source>
</evidence>
<dbReference type="SMART" id="SM00091">
    <property type="entry name" value="PAS"/>
    <property type="match status" value="1"/>
</dbReference>
<dbReference type="RefSeq" id="WP_183946771.1">
    <property type="nucleotide sequence ID" value="NZ_JACHHX010000001.1"/>
</dbReference>
<dbReference type="Pfam" id="PF00563">
    <property type="entry name" value="EAL"/>
    <property type="match status" value="1"/>
</dbReference>
<name>A0A7W7V6J7_9GAMM</name>
<dbReference type="PANTHER" id="PTHR44757">
    <property type="entry name" value="DIGUANYLATE CYCLASE DGCP"/>
    <property type="match status" value="1"/>
</dbReference>
<dbReference type="CDD" id="cd01949">
    <property type="entry name" value="GGDEF"/>
    <property type="match status" value="1"/>
</dbReference>
<evidence type="ECO:0000259" key="1">
    <source>
        <dbReference type="PROSITE" id="PS50112"/>
    </source>
</evidence>
<proteinExistence type="predicted"/>
<dbReference type="Pfam" id="PF08447">
    <property type="entry name" value="PAS_3"/>
    <property type="match status" value="1"/>
</dbReference>
<dbReference type="InterPro" id="IPR013655">
    <property type="entry name" value="PAS_fold_3"/>
</dbReference>
<protein>
    <submittedName>
        <fullName evidence="5">Diguanylate cyclase (GGDEF)-like protein/PAS domain S-box-containing protein</fullName>
    </submittedName>
</protein>
<dbReference type="SMART" id="SM00086">
    <property type="entry name" value="PAC"/>
    <property type="match status" value="3"/>
</dbReference>
<keyword evidence="6" id="KW-1185">Reference proteome</keyword>
<dbReference type="EMBL" id="JACHHX010000001">
    <property type="protein sequence ID" value="MBB5014174.1"/>
    <property type="molecule type" value="Genomic_DNA"/>
</dbReference>
<gene>
    <name evidence="5" type="ORF">HNQ58_000045</name>
</gene>
<dbReference type="InterPro" id="IPR001610">
    <property type="entry name" value="PAC"/>
</dbReference>
<dbReference type="SMART" id="SM00267">
    <property type="entry name" value="GGDEF"/>
    <property type="match status" value="1"/>
</dbReference>
<feature type="domain" description="PAS" evidence="1">
    <location>
        <begin position="111"/>
        <end position="183"/>
    </location>
</feature>
<dbReference type="PROSITE" id="PS50887">
    <property type="entry name" value="GGDEF"/>
    <property type="match status" value="1"/>
</dbReference>
<dbReference type="PROSITE" id="PS50112">
    <property type="entry name" value="PAS"/>
    <property type="match status" value="1"/>
</dbReference>
<dbReference type="CDD" id="cd01948">
    <property type="entry name" value="EAL"/>
    <property type="match status" value="1"/>
</dbReference>
<feature type="domain" description="PAC" evidence="2">
    <location>
        <begin position="443"/>
        <end position="494"/>
    </location>
</feature>